<dbReference type="InterPro" id="IPR002560">
    <property type="entry name" value="Transposase_DDE"/>
</dbReference>
<feature type="domain" description="Transposase IS204/IS1001/IS1096/IS1165 DDE" evidence="2">
    <location>
        <begin position="72"/>
        <end position="170"/>
    </location>
</feature>
<evidence type="ECO:0000256" key="1">
    <source>
        <dbReference type="SAM" id="MobiDB-lite"/>
    </source>
</evidence>
<dbReference type="EMBL" id="WAJR01000004">
    <property type="protein sequence ID" value="KAB1641818.1"/>
    <property type="molecule type" value="Genomic_DNA"/>
</dbReference>
<feature type="region of interest" description="Disordered" evidence="1">
    <location>
        <begin position="1"/>
        <end position="47"/>
    </location>
</feature>
<dbReference type="Pfam" id="PF01610">
    <property type="entry name" value="DDE_Tnp_ISL3"/>
    <property type="match status" value="1"/>
</dbReference>
<dbReference type="AlphaFoldDB" id="A0A6N6NSZ2"/>
<feature type="compositionally biased region" description="Basic and acidic residues" evidence="1">
    <location>
        <begin position="30"/>
        <end position="42"/>
    </location>
</feature>
<protein>
    <submittedName>
        <fullName evidence="3">Transposase</fullName>
    </submittedName>
</protein>
<accession>A0A6N6NSZ2</accession>
<reference evidence="3 4" key="1">
    <citation type="submission" date="2019-09" db="EMBL/GenBank/DDBJ databases">
        <title>Whole genome shotgun sequencing (WGS) of Ellagibacter isourolithinifaciens DSM 104140(T) and Adlercreutzia muris DSM 29508(T).</title>
        <authorList>
            <person name="Stoll D.A."/>
            <person name="Danylec N."/>
            <person name="Huch M."/>
        </authorList>
    </citation>
    <scope>NUCLEOTIDE SEQUENCE [LARGE SCALE GENOMIC DNA]</scope>
    <source>
        <strain evidence="3 4">DSM 104140</strain>
    </source>
</reference>
<organism evidence="3 4">
    <name type="scientific">Ellagibacter isourolithinifaciens</name>
    <dbReference type="NCBI Taxonomy" id="2137581"/>
    <lineage>
        <taxon>Bacteria</taxon>
        <taxon>Bacillati</taxon>
        <taxon>Actinomycetota</taxon>
        <taxon>Coriobacteriia</taxon>
        <taxon>Eggerthellales</taxon>
        <taxon>Eggerthellaceae</taxon>
        <taxon>Ellagibacter</taxon>
    </lineage>
</organism>
<dbReference type="OrthoDB" id="3238779at2"/>
<gene>
    <name evidence="3" type="ORF">F8C90_03095</name>
</gene>
<dbReference type="Proteomes" id="UP000468668">
    <property type="component" value="Unassembled WGS sequence"/>
</dbReference>
<sequence length="189" mass="20470">MDGQGRGGNLRREPGPLRGPPGEAPSRETPLGKDGEAAEGKVAKKGSTLFGAEDARRGGGRVGRCEALPASNSPLLTLEPVKEQLDAAYRLRDEHGMRLAVDDIVAVRGDAGDSRFRRFANLLANHIDGIAGHATRAISSGKVEGANNRIETIRRQGYGYPDGECFFLKIIDSSRRRHVENPKSHRFCD</sequence>
<evidence type="ECO:0000313" key="4">
    <source>
        <dbReference type="Proteomes" id="UP000468668"/>
    </source>
</evidence>
<comment type="caution">
    <text evidence="3">The sequence shown here is derived from an EMBL/GenBank/DDBJ whole genome shotgun (WGS) entry which is preliminary data.</text>
</comment>
<evidence type="ECO:0000259" key="2">
    <source>
        <dbReference type="Pfam" id="PF01610"/>
    </source>
</evidence>
<proteinExistence type="predicted"/>
<dbReference type="GeneID" id="98657389"/>
<dbReference type="RefSeq" id="WP_158048986.1">
    <property type="nucleotide sequence ID" value="NZ_WAJR01000004.1"/>
</dbReference>
<name>A0A6N6NSZ2_9ACTN</name>
<evidence type="ECO:0000313" key="3">
    <source>
        <dbReference type="EMBL" id="KAB1641818.1"/>
    </source>
</evidence>
<keyword evidence="4" id="KW-1185">Reference proteome</keyword>